<keyword evidence="1" id="KW-1133">Transmembrane helix</keyword>
<protein>
    <recommendedName>
        <fullName evidence="4">DUF4112 domain-containing protein</fullName>
    </recommendedName>
</protein>
<dbReference type="EMBL" id="BMIK01000004">
    <property type="protein sequence ID" value="GGC25754.1"/>
    <property type="molecule type" value="Genomic_DNA"/>
</dbReference>
<name>A0ABQ1LLZ6_9SPHI</name>
<feature type="transmembrane region" description="Helical" evidence="1">
    <location>
        <begin position="105"/>
        <end position="132"/>
    </location>
</feature>
<dbReference type="Pfam" id="PF13430">
    <property type="entry name" value="DUF4112"/>
    <property type="match status" value="1"/>
</dbReference>
<proteinExistence type="predicted"/>
<accession>A0ABQ1LLZ6</accession>
<evidence type="ECO:0000313" key="2">
    <source>
        <dbReference type="EMBL" id="GGC25754.1"/>
    </source>
</evidence>
<dbReference type="InterPro" id="IPR025187">
    <property type="entry name" value="DUF4112"/>
</dbReference>
<organism evidence="2 3">
    <name type="scientific">Parapedobacter defluvii</name>
    <dbReference type="NCBI Taxonomy" id="2045106"/>
    <lineage>
        <taxon>Bacteria</taxon>
        <taxon>Pseudomonadati</taxon>
        <taxon>Bacteroidota</taxon>
        <taxon>Sphingobacteriia</taxon>
        <taxon>Sphingobacteriales</taxon>
        <taxon>Sphingobacteriaceae</taxon>
        <taxon>Parapedobacter</taxon>
    </lineage>
</organism>
<dbReference type="Proteomes" id="UP000597338">
    <property type="component" value="Unassembled WGS sequence"/>
</dbReference>
<comment type="caution">
    <text evidence="2">The sequence shown here is derived from an EMBL/GenBank/DDBJ whole genome shotgun (WGS) entry which is preliminary data.</text>
</comment>
<evidence type="ECO:0008006" key="4">
    <source>
        <dbReference type="Google" id="ProtNLM"/>
    </source>
</evidence>
<keyword evidence="1" id="KW-0812">Transmembrane</keyword>
<feature type="transmembrane region" description="Helical" evidence="1">
    <location>
        <begin position="20"/>
        <end position="40"/>
    </location>
</feature>
<evidence type="ECO:0000313" key="3">
    <source>
        <dbReference type="Proteomes" id="UP000597338"/>
    </source>
</evidence>
<feature type="transmembrane region" description="Helical" evidence="1">
    <location>
        <begin position="52"/>
        <end position="75"/>
    </location>
</feature>
<sequence length="135" mass="15780">MDDKFRLKGTRFRFGLDPLINLVPFLGDLIGFFIAFYLVLVMWRHGASRKLVMLMLINVIIDLTIGAIPVLGNIFDFFFKANKKNIILLNEYYYEGKHQGNGANILIILLAVFLLLTFLFVYLLWLGFIWMINLW</sequence>
<evidence type="ECO:0000256" key="1">
    <source>
        <dbReference type="SAM" id="Phobius"/>
    </source>
</evidence>
<keyword evidence="1" id="KW-0472">Membrane</keyword>
<dbReference type="PANTHER" id="PTHR35519:SF2">
    <property type="entry name" value="PH DOMAIN PROTEIN"/>
    <property type="match status" value="1"/>
</dbReference>
<keyword evidence="3" id="KW-1185">Reference proteome</keyword>
<gene>
    <name evidence="2" type="ORF">GCM10011386_17180</name>
</gene>
<reference evidence="3" key="1">
    <citation type="journal article" date="2019" name="Int. J. Syst. Evol. Microbiol.">
        <title>The Global Catalogue of Microorganisms (GCM) 10K type strain sequencing project: providing services to taxonomists for standard genome sequencing and annotation.</title>
        <authorList>
            <consortium name="The Broad Institute Genomics Platform"/>
            <consortium name="The Broad Institute Genome Sequencing Center for Infectious Disease"/>
            <person name="Wu L."/>
            <person name="Ma J."/>
        </authorList>
    </citation>
    <scope>NUCLEOTIDE SEQUENCE [LARGE SCALE GENOMIC DNA]</scope>
    <source>
        <strain evidence="3">CGMCC 1.15342</strain>
    </source>
</reference>
<dbReference type="PANTHER" id="PTHR35519">
    <property type="entry name" value="MEMBRANE PROTEINS"/>
    <property type="match status" value="1"/>
</dbReference>